<evidence type="ECO:0000259" key="3">
    <source>
        <dbReference type="SMART" id="SM00331"/>
    </source>
</evidence>
<reference evidence="4 5" key="1">
    <citation type="journal article" date="2011" name="J. Bacteriol.">
        <title>Genome sequence of Chthoniobacter flavus Ellin428, an aerobic heterotrophic soil bacterium.</title>
        <authorList>
            <person name="Kant R."/>
            <person name="van Passel M.W."/>
            <person name="Palva A."/>
            <person name="Lucas S."/>
            <person name="Lapidus A."/>
            <person name="Glavina Del Rio T."/>
            <person name="Dalin E."/>
            <person name="Tice H."/>
            <person name="Bruce D."/>
            <person name="Goodwin L."/>
            <person name="Pitluck S."/>
            <person name="Larimer F.W."/>
            <person name="Land M.L."/>
            <person name="Hauser L."/>
            <person name="Sangwan P."/>
            <person name="de Vos W.M."/>
            <person name="Janssen P.H."/>
            <person name="Smidt H."/>
        </authorList>
    </citation>
    <scope>NUCLEOTIDE SEQUENCE [LARGE SCALE GENOMIC DNA]</scope>
    <source>
        <strain evidence="4 5">Ellin428</strain>
    </source>
</reference>
<proteinExistence type="predicted"/>
<dbReference type="SMART" id="SM00331">
    <property type="entry name" value="PP2C_SIG"/>
    <property type="match status" value="1"/>
</dbReference>
<dbReference type="SMART" id="SM00065">
    <property type="entry name" value="GAF"/>
    <property type="match status" value="1"/>
</dbReference>
<dbReference type="Proteomes" id="UP000005824">
    <property type="component" value="Unassembled WGS sequence"/>
</dbReference>
<feature type="domain" description="PPM-type phosphatase" evidence="3">
    <location>
        <begin position="209"/>
        <end position="424"/>
    </location>
</feature>
<dbReference type="InterPro" id="IPR003018">
    <property type="entry name" value="GAF"/>
</dbReference>
<dbReference type="EMBL" id="ABVL01000016">
    <property type="protein sequence ID" value="EDY17935.1"/>
    <property type="molecule type" value="Genomic_DNA"/>
</dbReference>
<dbReference type="InterPro" id="IPR029016">
    <property type="entry name" value="GAF-like_dom_sf"/>
</dbReference>
<gene>
    <name evidence="4" type="ORF">CfE428DRAFT_4674</name>
</gene>
<evidence type="ECO:0000313" key="4">
    <source>
        <dbReference type="EMBL" id="EDY17935.1"/>
    </source>
</evidence>
<sequence length="425" mass="46242">MSLSPVSLERQLKLYKGLVEVSALINAITESSELLPAILEVARRVMEVEAASLFLVNGDGELELTYASGGIMAGTSAPEARIVVPRGRGIAGWVLEHGEALLVPDAYADPRFFKDTDRQTGFRTRSILCAPMQRKGKEIGVLQVLNPIGREAFDEDDLAAFRAYGDLAATAIDKLRTIERQQEQQRVAQEFAFAREIQASFLPQSLPSLSHVHFAATYRPALNVGGDFYDVIESGPDEIYFVVGDVSGKGMPAALLMAQALSILRLIVKPGISPVAAMARWNAMISGHTIRGMFITAMLGRLVLSTREVELCSAGHCHPFTTAQSGVKEIKIPGSPPLGLLPELPSRSHTLTLAQNEWLVLYTDGLVESFNREDVPLDGVGVQRLLSREFASATDVVDGLNRGEINHRQGAEPHDDLTILVFGFQ</sequence>
<dbReference type="Gene3D" id="3.30.450.40">
    <property type="match status" value="1"/>
</dbReference>
<comment type="caution">
    <text evidence="4">The sequence shown here is derived from an EMBL/GenBank/DDBJ whole genome shotgun (WGS) entry which is preliminary data.</text>
</comment>
<keyword evidence="1" id="KW-0378">Hydrolase</keyword>
<dbReference type="InterPro" id="IPR036457">
    <property type="entry name" value="PPM-type-like_dom_sf"/>
</dbReference>
<dbReference type="InParanoid" id="B4D6Y4"/>
<dbReference type="STRING" id="497964.CfE428DRAFT_4674"/>
<evidence type="ECO:0000259" key="2">
    <source>
        <dbReference type="SMART" id="SM00065"/>
    </source>
</evidence>
<name>B4D6Y4_9BACT</name>
<dbReference type="RefSeq" id="WP_006981995.1">
    <property type="nucleotide sequence ID" value="NZ_ABVL01000016.1"/>
</dbReference>
<evidence type="ECO:0000313" key="5">
    <source>
        <dbReference type="Proteomes" id="UP000005824"/>
    </source>
</evidence>
<feature type="domain" description="GAF" evidence="2">
    <location>
        <begin position="30"/>
        <end position="182"/>
    </location>
</feature>
<dbReference type="Pfam" id="PF07228">
    <property type="entry name" value="SpoIIE"/>
    <property type="match status" value="1"/>
</dbReference>
<dbReference type="Gene3D" id="3.60.40.10">
    <property type="entry name" value="PPM-type phosphatase domain"/>
    <property type="match status" value="1"/>
</dbReference>
<dbReference type="PANTHER" id="PTHR43156:SF2">
    <property type="entry name" value="STAGE II SPORULATION PROTEIN E"/>
    <property type="match status" value="1"/>
</dbReference>
<dbReference type="AlphaFoldDB" id="B4D6Y4"/>
<dbReference type="eggNOG" id="COG2203">
    <property type="taxonomic scope" value="Bacteria"/>
</dbReference>
<keyword evidence="5" id="KW-1185">Reference proteome</keyword>
<evidence type="ECO:0000256" key="1">
    <source>
        <dbReference type="ARBA" id="ARBA00022801"/>
    </source>
</evidence>
<dbReference type="eggNOG" id="COG2208">
    <property type="taxonomic scope" value="Bacteria"/>
</dbReference>
<dbReference type="SUPFAM" id="SSF55781">
    <property type="entry name" value="GAF domain-like"/>
    <property type="match status" value="1"/>
</dbReference>
<dbReference type="SUPFAM" id="SSF81606">
    <property type="entry name" value="PP2C-like"/>
    <property type="match status" value="1"/>
</dbReference>
<dbReference type="InterPro" id="IPR001932">
    <property type="entry name" value="PPM-type_phosphatase-like_dom"/>
</dbReference>
<dbReference type="Pfam" id="PF01590">
    <property type="entry name" value="GAF"/>
    <property type="match status" value="1"/>
</dbReference>
<protein>
    <submittedName>
        <fullName evidence="4">Protein serine phosphatase with GAF(S) sensor(S)</fullName>
    </submittedName>
</protein>
<dbReference type="InterPro" id="IPR052016">
    <property type="entry name" value="Bact_Sigma-Reg"/>
</dbReference>
<organism evidence="4 5">
    <name type="scientific">Chthoniobacter flavus Ellin428</name>
    <dbReference type="NCBI Taxonomy" id="497964"/>
    <lineage>
        <taxon>Bacteria</taxon>
        <taxon>Pseudomonadati</taxon>
        <taxon>Verrucomicrobiota</taxon>
        <taxon>Spartobacteria</taxon>
        <taxon>Chthoniobacterales</taxon>
        <taxon>Chthoniobacteraceae</taxon>
        <taxon>Chthoniobacter</taxon>
    </lineage>
</organism>
<dbReference type="PANTHER" id="PTHR43156">
    <property type="entry name" value="STAGE II SPORULATION PROTEIN E-RELATED"/>
    <property type="match status" value="1"/>
</dbReference>
<accession>B4D6Y4</accession>
<dbReference type="GO" id="GO:0016791">
    <property type="term" value="F:phosphatase activity"/>
    <property type="evidence" value="ECO:0007669"/>
    <property type="project" value="TreeGrafter"/>
</dbReference>